<evidence type="ECO:0000256" key="3">
    <source>
        <dbReference type="ARBA" id="ARBA00007658"/>
    </source>
</evidence>
<keyword evidence="11" id="KW-0812">Transmembrane</keyword>
<dbReference type="GO" id="GO:0005975">
    <property type="term" value="P:carbohydrate metabolic process"/>
    <property type="evidence" value="ECO:0007669"/>
    <property type="project" value="InterPro"/>
</dbReference>
<dbReference type="GO" id="GO:0016020">
    <property type="term" value="C:membrane"/>
    <property type="evidence" value="ECO:0007669"/>
    <property type="project" value="InterPro"/>
</dbReference>
<dbReference type="EMBL" id="RZGK01000002">
    <property type="protein sequence ID" value="KAF9701000.1"/>
    <property type="molecule type" value="Genomic_DNA"/>
</dbReference>
<evidence type="ECO:0000256" key="4">
    <source>
        <dbReference type="ARBA" id="ARBA00022801"/>
    </source>
</evidence>
<keyword evidence="5 8" id="KW-1015">Disulfide bond</keyword>
<proteinExistence type="inferred from homology"/>
<dbReference type="InterPro" id="IPR001382">
    <property type="entry name" value="Glyco_hydro_47"/>
</dbReference>
<sequence>MIALCVSSIAMFVKKWRYAFILATVGIFIIVVTTLSTRFASPIRSSTHSTLNYGGCSSATKTYPGVAACSESTVASAHACPTIPPSPALQPDTQGRFDWRAIPAHHPVDEFTRLPSDESETKRPIQHSFEAPSSDVKAETAKRQMAVKEVFKRGWQSYRDRAWTQDELAPISGSARTTFGGWGATLVDSLDTLWIMGMETEFAEAVDAALQIDFSPSGSGDVNMFEIIIRYLGGFIGAYDISGCHDPRLLRKALEVADMAYASFDTPNRMPVSRWNTVKAAAGEEQLPMESGLIAEHSSATLEFSRLSQLTGDMRYFDAISRVTDVLDSQQGKTKLPGMWPVVVNMQKPDLTESSGFTLGAMADSTYEYLSKMYQLIGGKGTVGAQYRKMYEYSMATAIEHTLFRPMVEDKADILVATGNNDRKRDNVGQHLICFAGGMLALGGKIFDNQTHVETGRKLTDGCAWAYKNAPNGIMPELFTLEACPTLSECEYVSNPSSEPELSPFSSVPDGRYILRPETIESVFYMYRITGERHYQDIAWGMFQAIENNTRTEFANAAIRNVMTSPPEKEDSMESFWMAETLKYFYLIFSDPSLVSLDEFVFNTEAHPFRIPP</sequence>
<dbReference type="Pfam" id="PF01532">
    <property type="entry name" value="Glyco_hydro_47"/>
    <property type="match status" value="1"/>
</dbReference>
<dbReference type="Gene3D" id="1.50.10.10">
    <property type="match status" value="1"/>
</dbReference>
<gene>
    <name evidence="12" type="ORF">EKO04_000918</name>
</gene>
<feature type="region of interest" description="Disordered" evidence="10">
    <location>
        <begin position="111"/>
        <end position="135"/>
    </location>
</feature>
<evidence type="ECO:0000256" key="10">
    <source>
        <dbReference type="SAM" id="MobiDB-lite"/>
    </source>
</evidence>
<keyword evidence="9" id="KW-0326">Glycosidase</keyword>
<name>A0A8H7JD91_9PLEO</name>
<evidence type="ECO:0000256" key="7">
    <source>
        <dbReference type="PIRSR" id="PIRSR601382-2"/>
    </source>
</evidence>
<dbReference type="GO" id="GO:0005783">
    <property type="term" value="C:endoplasmic reticulum"/>
    <property type="evidence" value="ECO:0007669"/>
    <property type="project" value="TreeGrafter"/>
</dbReference>
<evidence type="ECO:0000313" key="13">
    <source>
        <dbReference type="Proteomes" id="UP000651452"/>
    </source>
</evidence>
<keyword evidence="11" id="KW-1133">Transmembrane helix</keyword>
<dbReference type="InterPro" id="IPR036026">
    <property type="entry name" value="Seven-hairpin_glycosidases"/>
</dbReference>
<dbReference type="Proteomes" id="UP000651452">
    <property type="component" value="Unassembled WGS sequence"/>
</dbReference>
<evidence type="ECO:0000256" key="2">
    <source>
        <dbReference type="ARBA" id="ARBA00004922"/>
    </source>
</evidence>
<comment type="caution">
    <text evidence="12">The sequence shown here is derived from an EMBL/GenBank/DDBJ whole genome shotgun (WGS) entry which is preliminary data.</text>
</comment>
<dbReference type="GO" id="GO:0036503">
    <property type="term" value="P:ERAD pathway"/>
    <property type="evidence" value="ECO:0007669"/>
    <property type="project" value="UniProtKB-ARBA"/>
</dbReference>
<dbReference type="InterPro" id="IPR050749">
    <property type="entry name" value="Glycosyl_Hydrolase_47"/>
</dbReference>
<reference evidence="12" key="2">
    <citation type="submission" date="2020-09" db="EMBL/GenBank/DDBJ databases">
        <title>Reference genome assembly for Australian Ascochyta lentis isolate Al4.</title>
        <authorList>
            <person name="Lee R.C."/>
            <person name="Farfan-Caceres L.M."/>
            <person name="Debler J.W."/>
            <person name="Williams A.H."/>
            <person name="Henares B.M."/>
        </authorList>
    </citation>
    <scope>NUCLEOTIDE SEQUENCE</scope>
    <source>
        <strain evidence="12">Al4</strain>
    </source>
</reference>
<organism evidence="12 13">
    <name type="scientific">Ascochyta lentis</name>
    <dbReference type="NCBI Taxonomy" id="205686"/>
    <lineage>
        <taxon>Eukaryota</taxon>
        <taxon>Fungi</taxon>
        <taxon>Dikarya</taxon>
        <taxon>Ascomycota</taxon>
        <taxon>Pezizomycotina</taxon>
        <taxon>Dothideomycetes</taxon>
        <taxon>Pleosporomycetidae</taxon>
        <taxon>Pleosporales</taxon>
        <taxon>Pleosporineae</taxon>
        <taxon>Didymellaceae</taxon>
        <taxon>Ascochyta</taxon>
    </lineage>
</organism>
<comment type="similarity">
    <text evidence="3 9">Belongs to the glycosyl hydrolase 47 family.</text>
</comment>
<feature type="compositionally biased region" description="Basic and acidic residues" evidence="10">
    <location>
        <begin position="111"/>
        <end position="123"/>
    </location>
</feature>
<reference evidence="12" key="1">
    <citation type="submission" date="2018-12" db="EMBL/GenBank/DDBJ databases">
        <authorList>
            <person name="Syme R.A."/>
            <person name="Farfan-Caceres L."/>
            <person name="Lichtenzveig J."/>
        </authorList>
    </citation>
    <scope>NUCLEOTIDE SEQUENCE</scope>
    <source>
        <strain evidence="12">Al4</strain>
    </source>
</reference>
<evidence type="ECO:0000256" key="9">
    <source>
        <dbReference type="RuleBase" id="RU361193"/>
    </source>
</evidence>
<dbReference type="GO" id="GO:0004571">
    <property type="term" value="F:mannosyl-oligosaccharide 1,2-alpha-mannosidase activity"/>
    <property type="evidence" value="ECO:0007669"/>
    <property type="project" value="InterPro"/>
</dbReference>
<keyword evidence="13" id="KW-1185">Reference proteome</keyword>
<evidence type="ECO:0000256" key="8">
    <source>
        <dbReference type="PIRSR" id="PIRSR601382-3"/>
    </source>
</evidence>
<evidence type="ECO:0000256" key="5">
    <source>
        <dbReference type="ARBA" id="ARBA00023157"/>
    </source>
</evidence>
<keyword evidence="7" id="KW-0106">Calcium</keyword>
<dbReference type="PANTHER" id="PTHR11742">
    <property type="entry name" value="MANNOSYL-OLIGOSACCHARIDE ALPHA-1,2-MANNOSIDASE-RELATED"/>
    <property type="match status" value="1"/>
</dbReference>
<dbReference type="PANTHER" id="PTHR11742:SF89">
    <property type="entry name" value="ALPHA-1,2-MANNOSIDASE"/>
    <property type="match status" value="1"/>
</dbReference>
<evidence type="ECO:0000313" key="12">
    <source>
        <dbReference type="EMBL" id="KAF9701000.1"/>
    </source>
</evidence>
<dbReference type="OrthoDB" id="8118055at2759"/>
<dbReference type="GO" id="GO:0005509">
    <property type="term" value="F:calcium ion binding"/>
    <property type="evidence" value="ECO:0007669"/>
    <property type="project" value="InterPro"/>
</dbReference>
<dbReference type="AlphaFoldDB" id="A0A8H7JD91"/>
<dbReference type="UniPathway" id="UPA00378"/>
<feature type="binding site" evidence="7">
    <location>
        <position position="604"/>
    </location>
    <ligand>
        <name>Ca(2+)</name>
        <dbReference type="ChEBI" id="CHEBI:29108"/>
    </ligand>
</feature>
<keyword evidence="11" id="KW-0472">Membrane</keyword>
<comment type="pathway">
    <text evidence="2">Protein modification; protein glycosylation.</text>
</comment>
<feature type="disulfide bond" evidence="8">
    <location>
        <begin position="434"/>
        <end position="463"/>
    </location>
</feature>
<keyword evidence="7" id="KW-0479">Metal-binding</keyword>
<feature type="transmembrane region" description="Helical" evidence="11">
    <location>
        <begin position="18"/>
        <end position="40"/>
    </location>
</feature>
<keyword evidence="4 9" id="KW-0378">Hydrolase</keyword>
<protein>
    <recommendedName>
        <fullName evidence="9">alpha-1,2-Mannosidase</fullName>
        <ecNumber evidence="9">3.2.1.-</ecNumber>
    </recommendedName>
</protein>
<dbReference type="FunFam" id="1.50.10.10:FF:000037">
    <property type="entry name" value="alpha-1,2-Mannosidase"/>
    <property type="match status" value="1"/>
</dbReference>
<feature type="active site" description="Proton donor" evidence="6">
    <location>
        <position position="226"/>
    </location>
</feature>
<dbReference type="InterPro" id="IPR012341">
    <property type="entry name" value="6hp_glycosidase-like_sf"/>
</dbReference>
<dbReference type="PRINTS" id="PR00747">
    <property type="entry name" value="GLYHDRLASE47"/>
</dbReference>
<evidence type="ECO:0000256" key="6">
    <source>
        <dbReference type="PIRSR" id="PIRSR601382-1"/>
    </source>
</evidence>
<feature type="active site" description="Proton donor" evidence="6">
    <location>
        <position position="477"/>
    </location>
</feature>
<feature type="active site" evidence="6">
    <location>
        <position position="518"/>
    </location>
</feature>
<accession>A0A8H7JD91</accession>
<feature type="active site" evidence="6">
    <location>
        <position position="364"/>
    </location>
</feature>
<evidence type="ECO:0000256" key="11">
    <source>
        <dbReference type="SAM" id="Phobius"/>
    </source>
</evidence>
<comment type="cofactor">
    <cofactor evidence="1 7">
        <name>Ca(2+)</name>
        <dbReference type="ChEBI" id="CHEBI:29108"/>
    </cofactor>
</comment>
<dbReference type="SUPFAM" id="SSF48225">
    <property type="entry name" value="Seven-hairpin glycosidases"/>
    <property type="match status" value="1"/>
</dbReference>
<evidence type="ECO:0000256" key="1">
    <source>
        <dbReference type="ARBA" id="ARBA00001913"/>
    </source>
</evidence>
<dbReference type="EC" id="3.2.1.-" evidence="9"/>